<reference evidence="4 5" key="1">
    <citation type="submission" date="2024-04" db="EMBL/GenBank/DDBJ databases">
        <title>Luteolibacter sp. isolated from soil.</title>
        <authorList>
            <person name="An J."/>
        </authorList>
    </citation>
    <scope>NUCLEOTIDE SEQUENCE [LARGE SCALE GENOMIC DNA]</scope>
    <source>
        <strain evidence="4 5">Y139</strain>
    </source>
</reference>
<proteinExistence type="predicted"/>
<protein>
    <submittedName>
        <fullName evidence="4">Thrombospondin type 3 repeat-containing protein</fullName>
    </submittedName>
</protein>
<feature type="compositionally biased region" description="Basic and acidic residues" evidence="3">
    <location>
        <begin position="95"/>
        <end position="108"/>
    </location>
</feature>
<feature type="compositionally biased region" description="Acidic residues" evidence="3">
    <location>
        <begin position="68"/>
        <end position="87"/>
    </location>
</feature>
<evidence type="ECO:0000256" key="2">
    <source>
        <dbReference type="ARBA" id="ARBA00022837"/>
    </source>
</evidence>
<dbReference type="PANTHER" id="PTHR10199">
    <property type="entry name" value="THROMBOSPONDIN"/>
    <property type="match status" value="1"/>
</dbReference>
<name>A0ABU9ARR6_9BACT</name>
<evidence type="ECO:0000256" key="1">
    <source>
        <dbReference type="ARBA" id="ARBA00022729"/>
    </source>
</evidence>
<feature type="compositionally biased region" description="Basic and acidic residues" evidence="3">
    <location>
        <begin position="136"/>
        <end position="149"/>
    </location>
</feature>
<comment type="caution">
    <text evidence="4">The sequence shown here is derived from an EMBL/GenBank/DDBJ whole genome shotgun (WGS) entry which is preliminary data.</text>
</comment>
<feature type="compositionally biased region" description="Gly residues" evidence="3">
    <location>
        <begin position="174"/>
        <end position="184"/>
    </location>
</feature>
<organism evidence="4 5">
    <name type="scientific">Luteolibacter soli</name>
    <dbReference type="NCBI Taxonomy" id="3135280"/>
    <lineage>
        <taxon>Bacteria</taxon>
        <taxon>Pseudomonadati</taxon>
        <taxon>Verrucomicrobiota</taxon>
        <taxon>Verrucomicrobiia</taxon>
        <taxon>Verrucomicrobiales</taxon>
        <taxon>Verrucomicrobiaceae</taxon>
        <taxon>Luteolibacter</taxon>
    </lineage>
</organism>
<evidence type="ECO:0000313" key="4">
    <source>
        <dbReference type="EMBL" id="MEK7950399.1"/>
    </source>
</evidence>
<dbReference type="EMBL" id="JBBUKT010000002">
    <property type="protein sequence ID" value="MEK7950399.1"/>
    <property type="molecule type" value="Genomic_DNA"/>
</dbReference>
<dbReference type="RefSeq" id="WP_341403937.1">
    <property type="nucleotide sequence ID" value="NZ_JBBUKT010000002.1"/>
</dbReference>
<evidence type="ECO:0000256" key="3">
    <source>
        <dbReference type="SAM" id="MobiDB-lite"/>
    </source>
</evidence>
<keyword evidence="1" id="KW-0732">Signal</keyword>
<keyword evidence="2" id="KW-0106">Calcium</keyword>
<evidence type="ECO:0000313" key="5">
    <source>
        <dbReference type="Proteomes" id="UP001371305"/>
    </source>
</evidence>
<dbReference type="SUPFAM" id="SSF103647">
    <property type="entry name" value="TSP type-3 repeat"/>
    <property type="match status" value="1"/>
</dbReference>
<dbReference type="InterPro" id="IPR028974">
    <property type="entry name" value="TSP_type-3_rpt"/>
</dbReference>
<dbReference type="Gene3D" id="4.10.1080.10">
    <property type="entry name" value="TSP type-3 repeat"/>
    <property type="match status" value="1"/>
</dbReference>
<dbReference type="InterPro" id="IPR003367">
    <property type="entry name" value="Thrombospondin_3-like_rpt"/>
</dbReference>
<gene>
    <name evidence="4" type="ORF">WKV53_07825</name>
</gene>
<feature type="region of interest" description="Disordered" evidence="3">
    <location>
        <begin position="60"/>
        <end position="215"/>
    </location>
</feature>
<accession>A0ABU9ARR6</accession>
<dbReference type="Proteomes" id="UP001371305">
    <property type="component" value="Unassembled WGS sequence"/>
</dbReference>
<sequence length="322" mass="33786">MEFDWGRNGTVDASTYLDFPEGRITLFYTPPTNSGSNYNFRLQPAVVNIAGGTEPYIGAVNEPYPWADDNDNDGIPDSTDPDDDNDGIPDNLDMFPKDPAENRDRDGDGVGDNADPDRDGDGVPNAQDKFPNNNQEWKDSDGDGVGDNHDSDDDNDGIFDGNDLQPTVPNKPAPGGGSGGSGDGDGGDATPINPGTPGTLDLGNLGAPGQLENPDKAFADSMSHVSLPGGIPDGIGDFAIDGLADDLKAAGTGMKSLLSGWQPFQTYVPSGDMTSFTADLGRFGSVIIPFPTEPASIGIFRGCCLFAVYWGGVMSVMRILKV</sequence>
<dbReference type="Pfam" id="PF02412">
    <property type="entry name" value="TSP_3"/>
    <property type="match status" value="2"/>
</dbReference>
<dbReference type="PANTHER" id="PTHR10199:SF119">
    <property type="entry name" value="RE20510P"/>
    <property type="match status" value="1"/>
</dbReference>
<keyword evidence="5" id="KW-1185">Reference proteome</keyword>